<comment type="caution">
    <text evidence="2">The sequence shown here is derived from an EMBL/GenBank/DDBJ whole genome shotgun (WGS) entry which is preliminary data.</text>
</comment>
<gene>
    <name evidence="2" type="ORF">G6F64_015638</name>
</gene>
<sequence>MRHRGRGRCTAGRAELAAEGGPRPVRRTADRHRVYRAARQQSPQLAVPDPPGGRPRRVHPVRAVAAAV</sequence>
<name>A0A9P6WRR4_RHIOR</name>
<accession>A0A9P6WRR4</accession>
<feature type="region of interest" description="Disordered" evidence="1">
    <location>
        <begin position="1"/>
        <end position="68"/>
    </location>
</feature>
<evidence type="ECO:0000313" key="2">
    <source>
        <dbReference type="EMBL" id="KAG1270587.1"/>
    </source>
</evidence>
<proteinExistence type="predicted"/>
<evidence type="ECO:0000313" key="3">
    <source>
        <dbReference type="Proteomes" id="UP000716291"/>
    </source>
</evidence>
<evidence type="ECO:0000256" key="1">
    <source>
        <dbReference type="SAM" id="MobiDB-lite"/>
    </source>
</evidence>
<dbReference type="Proteomes" id="UP000716291">
    <property type="component" value="Unassembled WGS sequence"/>
</dbReference>
<reference evidence="2" key="1">
    <citation type="journal article" date="2020" name="Microb. Genom.">
        <title>Genetic diversity of clinical and environmental Mucorales isolates obtained from an investigation of mucormycosis cases among solid organ transplant recipients.</title>
        <authorList>
            <person name="Nguyen M.H."/>
            <person name="Kaul D."/>
            <person name="Muto C."/>
            <person name="Cheng S.J."/>
            <person name="Richter R.A."/>
            <person name="Bruno V.M."/>
            <person name="Liu G."/>
            <person name="Beyhan S."/>
            <person name="Sundermann A.J."/>
            <person name="Mounaud S."/>
            <person name="Pasculle A.W."/>
            <person name="Nierman W.C."/>
            <person name="Driscoll E."/>
            <person name="Cumbie R."/>
            <person name="Clancy C.J."/>
            <person name="Dupont C.L."/>
        </authorList>
    </citation>
    <scope>NUCLEOTIDE SEQUENCE</scope>
    <source>
        <strain evidence="2">GL11</strain>
    </source>
</reference>
<keyword evidence="3" id="KW-1185">Reference proteome</keyword>
<protein>
    <submittedName>
        <fullName evidence="2">Uncharacterized protein</fullName>
    </submittedName>
</protein>
<dbReference type="AlphaFoldDB" id="A0A9P6WRR4"/>
<organism evidence="2 3">
    <name type="scientific">Rhizopus oryzae</name>
    <name type="common">Mucormycosis agent</name>
    <name type="synonym">Rhizopus arrhizus var. delemar</name>
    <dbReference type="NCBI Taxonomy" id="64495"/>
    <lineage>
        <taxon>Eukaryota</taxon>
        <taxon>Fungi</taxon>
        <taxon>Fungi incertae sedis</taxon>
        <taxon>Mucoromycota</taxon>
        <taxon>Mucoromycotina</taxon>
        <taxon>Mucoromycetes</taxon>
        <taxon>Mucorales</taxon>
        <taxon>Mucorineae</taxon>
        <taxon>Rhizopodaceae</taxon>
        <taxon>Rhizopus</taxon>
    </lineage>
</organism>
<dbReference type="EMBL" id="JAANQT010020867">
    <property type="protein sequence ID" value="KAG1270587.1"/>
    <property type="molecule type" value="Genomic_DNA"/>
</dbReference>